<evidence type="ECO:0008006" key="6">
    <source>
        <dbReference type="Google" id="ProtNLM"/>
    </source>
</evidence>
<evidence type="ECO:0000256" key="3">
    <source>
        <dbReference type="ARBA" id="ARBA00022833"/>
    </source>
</evidence>
<keyword evidence="3" id="KW-0862">Zinc</keyword>
<evidence type="ECO:0000256" key="2">
    <source>
        <dbReference type="ARBA" id="ARBA00022771"/>
    </source>
</evidence>
<dbReference type="GO" id="GO:0008270">
    <property type="term" value="F:zinc ion binding"/>
    <property type="evidence" value="ECO:0007669"/>
    <property type="project" value="UniProtKB-KW"/>
</dbReference>
<sequence length="158" mass="18025">MEITRKRCRSNENTIRQQKFLISDRIMEKNDAKLMEEIYKKTLNMMFAGAKRKQIKTDEAHSLEKSLQWKDDEKITDIVEDKLPENLINCNFCLNSSSSAHKSCSNCNLKVCLERCGALENCVYCGHALCENCINIFGCSIESDGIVTAICEDCKNLI</sequence>
<evidence type="ECO:0000313" key="5">
    <source>
        <dbReference type="Proteomes" id="UP001107558"/>
    </source>
</evidence>
<keyword evidence="2" id="KW-0863">Zinc-finger</keyword>
<dbReference type="AlphaFoldDB" id="A0A9J6CCE5"/>
<comment type="caution">
    <text evidence="4">The sequence shown here is derived from an EMBL/GenBank/DDBJ whole genome shotgun (WGS) entry which is preliminary data.</text>
</comment>
<evidence type="ECO:0000313" key="4">
    <source>
        <dbReference type="EMBL" id="KAG5679294.1"/>
    </source>
</evidence>
<dbReference type="EMBL" id="JADBJN010000002">
    <property type="protein sequence ID" value="KAG5679294.1"/>
    <property type="molecule type" value="Genomic_DNA"/>
</dbReference>
<organism evidence="4 5">
    <name type="scientific">Polypedilum vanderplanki</name>
    <name type="common">Sleeping chironomid midge</name>
    <dbReference type="NCBI Taxonomy" id="319348"/>
    <lineage>
        <taxon>Eukaryota</taxon>
        <taxon>Metazoa</taxon>
        <taxon>Ecdysozoa</taxon>
        <taxon>Arthropoda</taxon>
        <taxon>Hexapoda</taxon>
        <taxon>Insecta</taxon>
        <taxon>Pterygota</taxon>
        <taxon>Neoptera</taxon>
        <taxon>Endopterygota</taxon>
        <taxon>Diptera</taxon>
        <taxon>Nematocera</taxon>
        <taxon>Chironomoidea</taxon>
        <taxon>Chironomidae</taxon>
        <taxon>Chironominae</taxon>
        <taxon>Polypedilum</taxon>
        <taxon>Polypedilum</taxon>
    </lineage>
</organism>
<gene>
    <name evidence="4" type="ORF">PVAND_008872</name>
</gene>
<dbReference type="InterPro" id="IPR017907">
    <property type="entry name" value="Znf_RING_CS"/>
</dbReference>
<proteinExistence type="predicted"/>
<protein>
    <recommendedName>
        <fullName evidence="6">Zinc finger protein</fullName>
    </recommendedName>
</protein>
<name>A0A9J6CCE5_POLVA</name>
<reference evidence="4" key="1">
    <citation type="submission" date="2021-03" db="EMBL/GenBank/DDBJ databases">
        <title>Chromosome level genome of the anhydrobiotic midge Polypedilum vanderplanki.</title>
        <authorList>
            <person name="Yoshida Y."/>
            <person name="Kikawada T."/>
            <person name="Gusev O."/>
        </authorList>
    </citation>
    <scope>NUCLEOTIDE SEQUENCE</scope>
    <source>
        <strain evidence="4">NIAS01</strain>
        <tissue evidence="4">Whole body or cell culture</tissue>
    </source>
</reference>
<dbReference type="PROSITE" id="PS00518">
    <property type="entry name" value="ZF_RING_1"/>
    <property type="match status" value="1"/>
</dbReference>
<dbReference type="OrthoDB" id="60860at2759"/>
<keyword evidence="5" id="KW-1185">Reference proteome</keyword>
<accession>A0A9J6CCE5</accession>
<evidence type="ECO:0000256" key="1">
    <source>
        <dbReference type="ARBA" id="ARBA00022723"/>
    </source>
</evidence>
<dbReference type="Proteomes" id="UP001107558">
    <property type="component" value="Chromosome 2"/>
</dbReference>
<keyword evidence="1" id="KW-0479">Metal-binding</keyword>